<evidence type="ECO:0000256" key="2">
    <source>
        <dbReference type="SAM" id="SignalP"/>
    </source>
</evidence>
<dbReference type="EMBL" id="MN650127">
    <property type="protein sequence ID" value="QLH01985.1"/>
    <property type="molecule type" value="mRNA"/>
</dbReference>
<keyword evidence="2" id="KW-0732">Signal</keyword>
<dbReference type="SUPFAM" id="SSF54117">
    <property type="entry name" value="Interleukin 8-like chemokines"/>
    <property type="match status" value="1"/>
</dbReference>
<evidence type="ECO:0000259" key="3">
    <source>
        <dbReference type="SMART" id="SM00199"/>
    </source>
</evidence>
<organism evidence="4">
    <name type="scientific">Quasipaa spinosa</name>
    <name type="common">Giant spiny frog</name>
    <name type="synonym">Paa spinosa</name>
    <dbReference type="NCBI Taxonomy" id="109965"/>
    <lineage>
        <taxon>Eukaryota</taxon>
        <taxon>Metazoa</taxon>
        <taxon>Chordata</taxon>
        <taxon>Craniata</taxon>
        <taxon>Vertebrata</taxon>
        <taxon>Euteleostomi</taxon>
        <taxon>Amphibia</taxon>
        <taxon>Batrachia</taxon>
        <taxon>Anura</taxon>
        <taxon>Neobatrachia</taxon>
        <taxon>Ranoidea</taxon>
        <taxon>Dicroglossidae</taxon>
        <taxon>Dicroglossinae</taxon>
        <taxon>Quasipaa</taxon>
    </lineage>
</organism>
<evidence type="ECO:0000256" key="1">
    <source>
        <dbReference type="ARBA" id="ARBA00022514"/>
    </source>
</evidence>
<accession>A0A7D5LZA3</accession>
<feature type="signal peptide" evidence="2">
    <location>
        <begin position="1"/>
        <end position="20"/>
    </location>
</feature>
<dbReference type="Gene3D" id="2.40.50.40">
    <property type="match status" value="1"/>
</dbReference>
<name>A0A7D5LZA3_QUASP</name>
<dbReference type="InterPro" id="IPR036048">
    <property type="entry name" value="Interleukin_8-like_sf"/>
</dbReference>
<sequence length="110" mass="12444">MDYKCAVIICILLSAILVQGQQSQGERCSCKKFSKKLDVKKIVTFEIFPPSSKCEREEYIATVKRSKGKKKAGSKTERKCISPDMKLVKDIIGGKINRKIQVIKHPSQKE</sequence>
<dbReference type="AlphaFoldDB" id="A0A7D5LZA3"/>
<feature type="chain" id="PRO_5027975217" evidence="2">
    <location>
        <begin position="21"/>
        <end position="110"/>
    </location>
</feature>
<reference evidence="4" key="1">
    <citation type="submission" date="2019-11" db="EMBL/GenBank/DDBJ databases">
        <authorList>
            <person name="Liu Z."/>
            <person name="Shu M."/>
        </authorList>
    </citation>
    <scope>NUCLEOTIDE SEQUENCE</scope>
</reference>
<dbReference type="GO" id="GO:0006955">
    <property type="term" value="P:immune response"/>
    <property type="evidence" value="ECO:0007669"/>
    <property type="project" value="InterPro"/>
</dbReference>
<evidence type="ECO:0000313" key="4">
    <source>
        <dbReference type="EMBL" id="QLH01985.1"/>
    </source>
</evidence>
<dbReference type="InterPro" id="IPR001811">
    <property type="entry name" value="Chemokine_IL8-like_dom"/>
</dbReference>
<proteinExistence type="evidence at transcript level"/>
<feature type="domain" description="Chemokine interleukin-8-like" evidence="3">
    <location>
        <begin position="25"/>
        <end position="95"/>
    </location>
</feature>
<dbReference type="GO" id="GO:0005615">
    <property type="term" value="C:extracellular space"/>
    <property type="evidence" value="ECO:0007669"/>
    <property type="project" value="UniProtKB-KW"/>
</dbReference>
<dbReference type="SMART" id="SM00199">
    <property type="entry name" value="SCY"/>
    <property type="match status" value="1"/>
</dbReference>
<protein>
    <submittedName>
        <fullName evidence="4">C-X-C motif chemokine 10-3</fullName>
    </submittedName>
</protein>
<dbReference type="Pfam" id="PF00048">
    <property type="entry name" value="IL8"/>
    <property type="match status" value="1"/>
</dbReference>
<dbReference type="GO" id="GO:0008009">
    <property type="term" value="F:chemokine activity"/>
    <property type="evidence" value="ECO:0007669"/>
    <property type="project" value="InterPro"/>
</dbReference>
<keyword evidence="1" id="KW-0202">Cytokine</keyword>